<dbReference type="InterPro" id="IPR039421">
    <property type="entry name" value="Type_1_exporter"/>
</dbReference>
<dbReference type="SMART" id="SM00382">
    <property type="entry name" value="AAA"/>
    <property type="match status" value="1"/>
</dbReference>
<sequence length="753" mass="83850">MFKLIKYLKNSVVPIIIIIGLLIVQAVCDLSLPDYTSNIVNVGIQQGGVEKVTPEVIRKSQLEKLELFISEEDKIEIKSNYTLLDKDSLSDEEYNKYVKKYPSLENEGVYKLTTKKKDKETIEKLNGIFARPMLVVQGFESDSEESKAMKAAIIAEFPPNMGIDENADILEVISQLPQEQRDTMMKDIDKNFENLPNTMIDQAAISYVKNEYNNIGMNIEKMQTNYLLYTGGLMILIALLSMVATVTVGFIGARVAANLGKNLRSKVFSKVIGFSNAELDKFSTASLITRSTNDIQQIQMLMVMLLRVVFYAPILGIGGVIKVLNTETSMAWIIVVAVVAISVVVIVLFTAVMPRFKRVQKLVDRVNLVTREILTGMMVIRAFSTERHEEKRFDKANNDLTKNNLFVNRTMALMMPTMMLIMNGITILIVWNGSHSIDAGTMQVGDMMAFIQYTMQIIMAFLMISMVSVMLPRATVSAGRIDEVLSTEYVVKDPVAPIKLKEDKKGVLKFNNVSFKYPNAEENVLSNITFTAMPGETTAFIGSTGSGKSTLINLVPRFYDVTEGEILLDGIDIRKVSQHDLREKIGYVPQKGVLFSGTIESNLKYSGKSITDQDMIKAAEIAQATDFIKGTKESYNTEISQGGTNVSGGQKQRLSIARAIAKKPEVYIFDDSFSALDFKTDAALRKALKKETLNSTVLIVAQRISTILHAEQIIVLEEGRIAGIGTHNELMKTCDVYKQIALSQLSKEELANE</sequence>
<evidence type="ECO:0000256" key="3">
    <source>
        <dbReference type="ARBA" id="ARBA00022475"/>
    </source>
</evidence>
<dbReference type="Pfam" id="PF00664">
    <property type="entry name" value="ABC_membrane"/>
    <property type="match status" value="1"/>
</dbReference>
<organism evidence="12 13">
    <name type="scientific">Clostridium sulfidigenes</name>
    <dbReference type="NCBI Taxonomy" id="318464"/>
    <lineage>
        <taxon>Bacteria</taxon>
        <taxon>Bacillati</taxon>
        <taxon>Bacillota</taxon>
        <taxon>Clostridia</taxon>
        <taxon>Eubacteriales</taxon>
        <taxon>Clostridiaceae</taxon>
        <taxon>Clostridium</taxon>
    </lineage>
</organism>
<feature type="transmembrane region" description="Helical" evidence="9">
    <location>
        <begin position="451"/>
        <end position="471"/>
    </location>
</feature>
<comment type="caution">
    <text evidence="12">The sequence shown here is derived from an EMBL/GenBank/DDBJ whole genome shotgun (WGS) entry which is preliminary data.</text>
</comment>
<evidence type="ECO:0000259" key="10">
    <source>
        <dbReference type="PROSITE" id="PS50893"/>
    </source>
</evidence>
<evidence type="ECO:0000256" key="7">
    <source>
        <dbReference type="ARBA" id="ARBA00022989"/>
    </source>
</evidence>
<feature type="transmembrane region" description="Helical" evidence="9">
    <location>
        <begin position="330"/>
        <end position="352"/>
    </location>
</feature>
<keyword evidence="5" id="KW-0547">Nucleotide-binding</keyword>
<keyword evidence="8 9" id="KW-0472">Membrane</keyword>
<gene>
    <name evidence="12" type="ORF">E7215_05125</name>
</gene>
<feature type="transmembrane region" description="Helical" evidence="9">
    <location>
        <begin position="226"/>
        <end position="256"/>
    </location>
</feature>
<dbReference type="GO" id="GO:0016887">
    <property type="term" value="F:ATP hydrolysis activity"/>
    <property type="evidence" value="ECO:0007669"/>
    <property type="project" value="InterPro"/>
</dbReference>
<accession>A0A927W6N6</accession>
<proteinExistence type="predicted"/>
<dbReference type="PROSITE" id="PS00211">
    <property type="entry name" value="ABC_TRANSPORTER_1"/>
    <property type="match status" value="1"/>
</dbReference>
<dbReference type="InterPro" id="IPR003439">
    <property type="entry name" value="ABC_transporter-like_ATP-bd"/>
</dbReference>
<dbReference type="Gene3D" id="3.40.50.300">
    <property type="entry name" value="P-loop containing nucleotide triphosphate hydrolases"/>
    <property type="match status" value="1"/>
</dbReference>
<keyword evidence="2" id="KW-0813">Transport</keyword>
<evidence type="ECO:0000256" key="6">
    <source>
        <dbReference type="ARBA" id="ARBA00022840"/>
    </source>
</evidence>
<name>A0A927W6N6_9CLOT</name>
<feature type="transmembrane region" description="Helical" evidence="9">
    <location>
        <begin position="12"/>
        <end position="32"/>
    </location>
</feature>
<evidence type="ECO:0000313" key="12">
    <source>
        <dbReference type="EMBL" id="MBE6059540.1"/>
    </source>
</evidence>
<evidence type="ECO:0000256" key="8">
    <source>
        <dbReference type="ARBA" id="ARBA00023136"/>
    </source>
</evidence>
<dbReference type="SUPFAM" id="SSF52540">
    <property type="entry name" value="P-loop containing nucleoside triphosphate hydrolases"/>
    <property type="match status" value="1"/>
</dbReference>
<dbReference type="InterPro" id="IPR017871">
    <property type="entry name" value="ABC_transporter-like_CS"/>
</dbReference>
<dbReference type="PROSITE" id="PS50929">
    <property type="entry name" value="ABC_TM1F"/>
    <property type="match status" value="1"/>
</dbReference>
<comment type="subcellular location">
    <subcellularLocation>
        <location evidence="1">Cell membrane</location>
        <topology evidence="1">Multi-pass membrane protein</topology>
    </subcellularLocation>
</comment>
<dbReference type="InterPro" id="IPR036640">
    <property type="entry name" value="ABC1_TM_sf"/>
</dbReference>
<dbReference type="Pfam" id="PF00005">
    <property type="entry name" value="ABC_tran"/>
    <property type="match status" value="1"/>
</dbReference>
<dbReference type="PANTHER" id="PTHR43394:SF1">
    <property type="entry name" value="ATP-BINDING CASSETTE SUB-FAMILY B MEMBER 10, MITOCHONDRIAL"/>
    <property type="match status" value="1"/>
</dbReference>
<keyword evidence="7 9" id="KW-1133">Transmembrane helix</keyword>
<dbReference type="GO" id="GO:0005524">
    <property type="term" value="F:ATP binding"/>
    <property type="evidence" value="ECO:0007669"/>
    <property type="project" value="UniProtKB-KW"/>
</dbReference>
<keyword evidence="6 12" id="KW-0067">ATP-binding</keyword>
<feature type="domain" description="ABC transmembrane type-1" evidence="11">
    <location>
        <begin position="215"/>
        <end position="473"/>
    </location>
</feature>
<dbReference type="PROSITE" id="PS50893">
    <property type="entry name" value="ABC_TRANSPORTER_2"/>
    <property type="match status" value="1"/>
</dbReference>
<reference evidence="12" key="1">
    <citation type="submission" date="2019-04" db="EMBL/GenBank/DDBJ databases">
        <title>Evolution of Biomass-Degrading Anaerobic Consortia Revealed by Metagenomics.</title>
        <authorList>
            <person name="Peng X."/>
        </authorList>
    </citation>
    <scope>NUCLEOTIDE SEQUENCE</scope>
    <source>
        <strain evidence="12">SIG254</strain>
    </source>
</reference>
<evidence type="ECO:0000256" key="2">
    <source>
        <dbReference type="ARBA" id="ARBA00022448"/>
    </source>
</evidence>
<dbReference type="FunFam" id="3.40.50.300:FF:000854">
    <property type="entry name" value="Multidrug ABC transporter ATP-binding protein"/>
    <property type="match status" value="1"/>
</dbReference>
<dbReference type="GO" id="GO:0015421">
    <property type="term" value="F:ABC-type oligopeptide transporter activity"/>
    <property type="evidence" value="ECO:0007669"/>
    <property type="project" value="TreeGrafter"/>
</dbReference>
<dbReference type="CDD" id="cd18548">
    <property type="entry name" value="ABC_6TM_Tm287_like"/>
    <property type="match status" value="1"/>
</dbReference>
<feature type="transmembrane region" description="Helical" evidence="9">
    <location>
        <begin position="412"/>
        <end position="431"/>
    </location>
</feature>
<keyword evidence="3" id="KW-1003">Cell membrane</keyword>
<keyword evidence="4 9" id="KW-0812">Transmembrane</keyword>
<protein>
    <submittedName>
        <fullName evidence="12">ABC transporter ATP-binding protein</fullName>
    </submittedName>
</protein>
<dbReference type="InterPro" id="IPR011527">
    <property type="entry name" value="ABC1_TM_dom"/>
</dbReference>
<evidence type="ECO:0000256" key="9">
    <source>
        <dbReference type="SAM" id="Phobius"/>
    </source>
</evidence>
<evidence type="ECO:0000313" key="13">
    <source>
        <dbReference type="Proteomes" id="UP000768462"/>
    </source>
</evidence>
<dbReference type="AlphaFoldDB" id="A0A927W6N6"/>
<evidence type="ECO:0000256" key="5">
    <source>
        <dbReference type="ARBA" id="ARBA00022741"/>
    </source>
</evidence>
<feature type="domain" description="ABC transporter" evidence="10">
    <location>
        <begin position="508"/>
        <end position="743"/>
    </location>
</feature>
<dbReference type="GO" id="GO:0005886">
    <property type="term" value="C:plasma membrane"/>
    <property type="evidence" value="ECO:0007669"/>
    <property type="project" value="UniProtKB-SubCell"/>
</dbReference>
<dbReference type="InterPro" id="IPR003593">
    <property type="entry name" value="AAA+_ATPase"/>
</dbReference>
<evidence type="ECO:0000256" key="1">
    <source>
        <dbReference type="ARBA" id="ARBA00004651"/>
    </source>
</evidence>
<dbReference type="InterPro" id="IPR027417">
    <property type="entry name" value="P-loop_NTPase"/>
</dbReference>
<dbReference type="Gene3D" id="1.20.1560.10">
    <property type="entry name" value="ABC transporter type 1, transmembrane domain"/>
    <property type="match status" value="1"/>
</dbReference>
<dbReference type="PANTHER" id="PTHR43394">
    <property type="entry name" value="ATP-DEPENDENT PERMEASE MDL1, MITOCHONDRIAL"/>
    <property type="match status" value="1"/>
</dbReference>
<evidence type="ECO:0000256" key="4">
    <source>
        <dbReference type="ARBA" id="ARBA00022692"/>
    </source>
</evidence>
<dbReference type="SUPFAM" id="SSF90123">
    <property type="entry name" value="ABC transporter transmembrane region"/>
    <property type="match status" value="1"/>
</dbReference>
<dbReference type="Proteomes" id="UP000768462">
    <property type="component" value="Unassembled WGS sequence"/>
</dbReference>
<evidence type="ECO:0000259" key="11">
    <source>
        <dbReference type="PROSITE" id="PS50929"/>
    </source>
</evidence>
<dbReference type="EMBL" id="SVCM01000059">
    <property type="protein sequence ID" value="MBE6059540.1"/>
    <property type="molecule type" value="Genomic_DNA"/>
</dbReference>
<feature type="transmembrane region" description="Helical" evidence="9">
    <location>
        <begin position="300"/>
        <end position="324"/>
    </location>
</feature>